<evidence type="ECO:0000313" key="2">
    <source>
        <dbReference type="EMBL" id="KAL0067790.1"/>
    </source>
</evidence>
<protein>
    <submittedName>
        <fullName evidence="2">Uncharacterized protein</fullName>
    </submittedName>
</protein>
<proteinExistence type="predicted"/>
<dbReference type="EMBL" id="JBBXMP010000023">
    <property type="protein sequence ID" value="KAL0067790.1"/>
    <property type="molecule type" value="Genomic_DNA"/>
</dbReference>
<dbReference type="Proteomes" id="UP001437256">
    <property type="component" value="Unassembled WGS sequence"/>
</dbReference>
<name>A0ABR3A2S6_9AGAR</name>
<comment type="caution">
    <text evidence="2">The sequence shown here is derived from an EMBL/GenBank/DDBJ whole genome shotgun (WGS) entry which is preliminary data.</text>
</comment>
<feature type="compositionally biased region" description="Basic and acidic residues" evidence="1">
    <location>
        <begin position="50"/>
        <end position="59"/>
    </location>
</feature>
<feature type="compositionally biased region" description="Polar residues" evidence="1">
    <location>
        <begin position="29"/>
        <end position="38"/>
    </location>
</feature>
<feature type="region of interest" description="Disordered" evidence="1">
    <location>
        <begin position="29"/>
        <end position="76"/>
    </location>
</feature>
<gene>
    <name evidence="2" type="ORF">AAF712_005230</name>
</gene>
<sequence>MIDCLRTGLETDSRDKTIYLEPLDFRVSSTPGSGSVRQIRTHDSFQSPGDRMDTARDVEAGGYGHGSLSPSEQKLF</sequence>
<organism evidence="2 3">
    <name type="scientific">Marasmius tenuissimus</name>
    <dbReference type="NCBI Taxonomy" id="585030"/>
    <lineage>
        <taxon>Eukaryota</taxon>
        <taxon>Fungi</taxon>
        <taxon>Dikarya</taxon>
        <taxon>Basidiomycota</taxon>
        <taxon>Agaricomycotina</taxon>
        <taxon>Agaricomycetes</taxon>
        <taxon>Agaricomycetidae</taxon>
        <taxon>Agaricales</taxon>
        <taxon>Marasmiineae</taxon>
        <taxon>Marasmiaceae</taxon>
        <taxon>Marasmius</taxon>
    </lineage>
</organism>
<evidence type="ECO:0000313" key="3">
    <source>
        <dbReference type="Proteomes" id="UP001437256"/>
    </source>
</evidence>
<keyword evidence="3" id="KW-1185">Reference proteome</keyword>
<evidence type="ECO:0000256" key="1">
    <source>
        <dbReference type="SAM" id="MobiDB-lite"/>
    </source>
</evidence>
<accession>A0ABR3A2S6</accession>
<reference evidence="2 3" key="1">
    <citation type="submission" date="2024-05" db="EMBL/GenBank/DDBJ databases">
        <title>A draft genome resource for the thread blight pathogen Marasmius tenuissimus strain MS-2.</title>
        <authorList>
            <person name="Yulfo-Soto G.E."/>
            <person name="Baruah I.K."/>
            <person name="Amoako-Attah I."/>
            <person name="Bukari Y."/>
            <person name="Meinhardt L.W."/>
            <person name="Bailey B.A."/>
            <person name="Cohen S.P."/>
        </authorList>
    </citation>
    <scope>NUCLEOTIDE SEQUENCE [LARGE SCALE GENOMIC DNA]</scope>
    <source>
        <strain evidence="2 3">MS-2</strain>
    </source>
</reference>